<gene>
    <name evidence="11" type="ORF">DFR34_11373</name>
</gene>
<feature type="transmembrane region" description="Helical" evidence="8">
    <location>
        <begin position="269"/>
        <end position="290"/>
    </location>
</feature>
<evidence type="ECO:0000256" key="3">
    <source>
        <dbReference type="ARBA" id="ARBA00022692"/>
    </source>
</evidence>
<keyword evidence="5 11" id="KW-0067">ATP-binding</keyword>
<keyword evidence="6 8" id="KW-1133">Transmembrane helix</keyword>
<dbReference type="SMART" id="SM00382">
    <property type="entry name" value="AAA"/>
    <property type="match status" value="1"/>
</dbReference>
<evidence type="ECO:0000313" key="12">
    <source>
        <dbReference type="Proteomes" id="UP000247555"/>
    </source>
</evidence>
<evidence type="ECO:0000256" key="4">
    <source>
        <dbReference type="ARBA" id="ARBA00022741"/>
    </source>
</evidence>
<keyword evidence="2" id="KW-1003">Cell membrane</keyword>
<evidence type="ECO:0000256" key="8">
    <source>
        <dbReference type="SAM" id="Phobius"/>
    </source>
</evidence>
<dbReference type="RefSeq" id="WP_110391145.1">
    <property type="nucleotide sequence ID" value="NZ_QJKI01000013.1"/>
</dbReference>
<dbReference type="PANTHER" id="PTHR43394:SF1">
    <property type="entry name" value="ATP-BINDING CASSETTE SUB-FAMILY B MEMBER 10, MITOCHONDRIAL"/>
    <property type="match status" value="1"/>
</dbReference>
<evidence type="ECO:0000256" key="6">
    <source>
        <dbReference type="ARBA" id="ARBA00022989"/>
    </source>
</evidence>
<dbReference type="PROSITE" id="PS00211">
    <property type="entry name" value="ABC_TRANSPORTER_1"/>
    <property type="match status" value="1"/>
</dbReference>
<keyword evidence="7 8" id="KW-0472">Membrane</keyword>
<dbReference type="InterPro" id="IPR039421">
    <property type="entry name" value="Type_1_exporter"/>
</dbReference>
<dbReference type="AlphaFoldDB" id="A0A318KIW9"/>
<evidence type="ECO:0000313" key="11">
    <source>
        <dbReference type="EMBL" id="PXX78064.1"/>
    </source>
</evidence>
<sequence>MFSWFERRINPYPDGPPPQPPAGFFPFLWAASAGVRGLIVAMTLLTATIGVFEALLFSMLGSVVDWLSQTPASQLWAQQKGHLLLLAGILLASPLLVTVQSLCKFQGLQGNFPMRLRWNFHRHLLGQSMRFYQDEFAGRVSAKVMQTALAVRDTMMIVGDIMVFITIYFVTMVAVVGGFDLALMTPFLGWLAGYVLALKIFIPRLSRAASAQADARSLMTGRITDAYTNIATVKLFSQGEREAGFARAAMQDFMRTVYRQMRLASSFEIVNHTLSMLLIACTAGAALWRWSEGEVSIGAVAAATAMALRLNGISHWIMWEMSNLFEHIGTVQDGISTLSTPVRVTDRADASALQVTRGEIRFEQVSFSYGGDKNVIDQLDLTIRPGEKIGLVGRSGAGKSTLVNLLLRFDDVGAGRILIDGQDIARVSQDSLRSQVGMVTQDTSLLHRSVRDNLCYGRPEASDAEMIAAARRAEAHEFILGLGDPAGRRGYEAHVGERGVKLSGGQRQRIAIARVMLKNAPILLLDEATSALDSEVEAAIQGSLYQLMEGKTVVAIAHRLSTIAAMDRLIVLDQGRIVEQGDHASLLAQGGLYARLWAHQSGGFLAEGAE</sequence>
<dbReference type="OrthoDB" id="8554730at2"/>
<dbReference type="PROSITE" id="PS50929">
    <property type="entry name" value="ABC_TM1F"/>
    <property type="match status" value="1"/>
</dbReference>
<feature type="domain" description="ABC transmembrane type-1" evidence="10">
    <location>
        <begin position="40"/>
        <end position="326"/>
    </location>
</feature>
<comment type="caution">
    <text evidence="11">The sequence shown here is derived from an EMBL/GenBank/DDBJ whole genome shotgun (WGS) entry which is preliminary data.</text>
</comment>
<keyword evidence="12" id="KW-1185">Reference proteome</keyword>
<reference evidence="11 12" key="1">
    <citation type="submission" date="2018-05" db="EMBL/GenBank/DDBJ databases">
        <title>Genomic Encyclopedia of Type Strains, Phase IV (KMG-IV): sequencing the most valuable type-strain genomes for metagenomic binning, comparative biology and taxonomic classification.</title>
        <authorList>
            <person name="Goeker M."/>
        </authorList>
    </citation>
    <scope>NUCLEOTIDE SEQUENCE [LARGE SCALE GENOMIC DNA]</scope>
    <source>
        <strain evidence="11 12">DSM 29661</strain>
    </source>
</reference>
<keyword evidence="3 8" id="KW-0812">Transmembrane</keyword>
<feature type="transmembrane region" description="Helical" evidence="8">
    <location>
        <begin position="155"/>
        <end position="175"/>
    </location>
</feature>
<feature type="transmembrane region" description="Helical" evidence="8">
    <location>
        <begin position="181"/>
        <end position="202"/>
    </location>
</feature>
<evidence type="ECO:0000256" key="2">
    <source>
        <dbReference type="ARBA" id="ARBA00022475"/>
    </source>
</evidence>
<proteinExistence type="predicted"/>
<dbReference type="Pfam" id="PF00005">
    <property type="entry name" value="ABC_tran"/>
    <property type="match status" value="1"/>
</dbReference>
<dbReference type="GO" id="GO:0015421">
    <property type="term" value="F:ABC-type oligopeptide transporter activity"/>
    <property type="evidence" value="ECO:0007669"/>
    <property type="project" value="TreeGrafter"/>
</dbReference>
<evidence type="ECO:0000256" key="7">
    <source>
        <dbReference type="ARBA" id="ARBA00023136"/>
    </source>
</evidence>
<dbReference type="SUPFAM" id="SSF52540">
    <property type="entry name" value="P-loop containing nucleoside triphosphate hydrolases"/>
    <property type="match status" value="1"/>
</dbReference>
<dbReference type="Gene3D" id="3.40.50.300">
    <property type="entry name" value="P-loop containing nucleotide triphosphate hydrolases"/>
    <property type="match status" value="1"/>
</dbReference>
<feature type="domain" description="ABC transporter" evidence="9">
    <location>
        <begin position="360"/>
        <end position="599"/>
    </location>
</feature>
<evidence type="ECO:0000256" key="5">
    <source>
        <dbReference type="ARBA" id="ARBA00022840"/>
    </source>
</evidence>
<feature type="transmembrane region" description="Helical" evidence="8">
    <location>
        <begin position="83"/>
        <end position="105"/>
    </location>
</feature>
<dbReference type="InterPro" id="IPR011527">
    <property type="entry name" value="ABC1_TM_dom"/>
</dbReference>
<dbReference type="InterPro" id="IPR017871">
    <property type="entry name" value="ABC_transporter-like_CS"/>
</dbReference>
<dbReference type="EMBL" id="QJKI01000013">
    <property type="protein sequence ID" value="PXX78064.1"/>
    <property type="molecule type" value="Genomic_DNA"/>
</dbReference>
<dbReference type="InterPro" id="IPR027417">
    <property type="entry name" value="P-loop_NTPase"/>
</dbReference>
<dbReference type="FunFam" id="3.40.50.300:FF:000218">
    <property type="entry name" value="Multidrug ABC transporter ATP-binding protein"/>
    <property type="match status" value="1"/>
</dbReference>
<dbReference type="GO" id="GO:0005886">
    <property type="term" value="C:plasma membrane"/>
    <property type="evidence" value="ECO:0007669"/>
    <property type="project" value="UniProtKB-SubCell"/>
</dbReference>
<dbReference type="Gene3D" id="1.20.1560.10">
    <property type="entry name" value="ABC transporter type 1, transmembrane domain"/>
    <property type="match status" value="1"/>
</dbReference>
<dbReference type="InterPro" id="IPR003439">
    <property type="entry name" value="ABC_transporter-like_ATP-bd"/>
</dbReference>
<dbReference type="PROSITE" id="PS50893">
    <property type="entry name" value="ABC_TRANSPORTER_2"/>
    <property type="match status" value="1"/>
</dbReference>
<name>A0A318KIW9_9NEIS</name>
<evidence type="ECO:0000259" key="9">
    <source>
        <dbReference type="PROSITE" id="PS50893"/>
    </source>
</evidence>
<dbReference type="FunFam" id="1.20.1560.10:FF:000070">
    <property type="entry name" value="Multidrug ABC transporter ATP-binding protein"/>
    <property type="match status" value="1"/>
</dbReference>
<dbReference type="InterPro" id="IPR003593">
    <property type="entry name" value="AAA+_ATPase"/>
</dbReference>
<evidence type="ECO:0000256" key="1">
    <source>
        <dbReference type="ARBA" id="ARBA00004651"/>
    </source>
</evidence>
<accession>A0A318KIW9</accession>
<dbReference type="GO" id="GO:0016887">
    <property type="term" value="F:ATP hydrolysis activity"/>
    <property type="evidence" value="ECO:0007669"/>
    <property type="project" value="InterPro"/>
</dbReference>
<dbReference type="PANTHER" id="PTHR43394">
    <property type="entry name" value="ATP-DEPENDENT PERMEASE MDL1, MITOCHONDRIAL"/>
    <property type="match status" value="1"/>
</dbReference>
<feature type="transmembrane region" description="Helical" evidence="8">
    <location>
        <begin position="38"/>
        <end position="63"/>
    </location>
</feature>
<protein>
    <submittedName>
        <fullName evidence="11">ATP-binding cassette subfamily B multidrug efflux pump</fullName>
    </submittedName>
</protein>
<comment type="subcellular location">
    <subcellularLocation>
        <location evidence="1">Cell membrane</location>
        <topology evidence="1">Multi-pass membrane protein</topology>
    </subcellularLocation>
</comment>
<dbReference type="InterPro" id="IPR036640">
    <property type="entry name" value="ABC1_TM_sf"/>
</dbReference>
<dbReference type="SUPFAM" id="SSF90123">
    <property type="entry name" value="ABC transporter transmembrane region"/>
    <property type="match status" value="1"/>
</dbReference>
<keyword evidence="4" id="KW-0547">Nucleotide-binding</keyword>
<dbReference type="GO" id="GO:0005524">
    <property type="term" value="F:ATP binding"/>
    <property type="evidence" value="ECO:0007669"/>
    <property type="project" value="UniProtKB-KW"/>
</dbReference>
<dbReference type="Proteomes" id="UP000247555">
    <property type="component" value="Unassembled WGS sequence"/>
</dbReference>
<dbReference type="Pfam" id="PF00664">
    <property type="entry name" value="ABC_membrane"/>
    <property type="match status" value="1"/>
</dbReference>
<organism evidence="11 12">
    <name type="scientific">Rivihabitans pingtungensis</name>
    <dbReference type="NCBI Taxonomy" id="1054498"/>
    <lineage>
        <taxon>Bacteria</taxon>
        <taxon>Pseudomonadati</taxon>
        <taxon>Pseudomonadota</taxon>
        <taxon>Betaproteobacteria</taxon>
        <taxon>Neisseriales</taxon>
        <taxon>Aquaspirillaceae</taxon>
        <taxon>Rivihabitans</taxon>
    </lineage>
</organism>
<evidence type="ECO:0000259" key="10">
    <source>
        <dbReference type="PROSITE" id="PS50929"/>
    </source>
</evidence>